<evidence type="ECO:0000256" key="1">
    <source>
        <dbReference type="ARBA" id="ARBA00010835"/>
    </source>
</evidence>
<protein>
    <submittedName>
        <fullName evidence="3">Peptide chain release factor H</fullName>
    </submittedName>
</protein>
<gene>
    <name evidence="3" type="primary">prfH</name>
    <name evidence="3" type="ORF">NBRC116591_18330</name>
</gene>
<sequence length="230" mass="26236">MRTDKKHNNASAIWLQITAGQGPKECGWVVARVTELLLTEATDLKIKAEVIESVAFDKLLRNQDLIQPLEYLSVLIRLEGANALSLSNDWTGTIRWHGLSPYRPKHKRINWFVGVHRVNVDNSTSESIDKLKTEVQFSACKSSGAGGQHVNKTDSAVRLVHRKSGIQLRVDADRSQHRNKAIALERLQILLNEQNHQSKSESVRNRWLKHYEVDRGNPTRRFQGEDFNEV</sequence>
<dbReference type="InterPro" id="IPR045853">
    <property type="entry name" value="Pep_chain_release_fac_I_sf"/>
</dbReference>
<proteinExistence type="inferred from homology"/>
<dbReference type="Proteomes" id="UP001465153">
    <property type="component" value="Unassembled WGS sequence"/>
</dbReference>
<feature type="domain" description="Prokaryotic-type class I peptide chain release factors" evidence="2">
    <location>
        <begin position="132"/>
        <end position="217"/>
    </location>
</feature>
<dbReference type="Pfam" id="PF00472">
    <property type="entry name" value="RF-1"/>
    <property type="match status" value="1"/>
</dbReference>
<dbReference type="Gene3D" id="3.30.70.1660">
    <property type="match status" value="1"/>
</dbReference>
<dbReference type="InterPro" id="IPR000352">
    <property type="entry name" value="Pep_chain_release_fac_I"/>
</dbReference>
<accession>A0ABQ0A8P7</accession>
<comment type="similarity">
    <text evidence="1">Belongs to the prokaryotic/mitochondrial release factor family.</text>
</comment>
<dbReference type="PANTHER" id="PTHR43804:SF9">
    <property type="entry name" value="PEPTIDE CHAIN RELEASE FACTOR HOMOLOG-RELATED"/>
    <property type="match status" value="1"/>
</dbReference>
<name>A0ABQ0A8P7_9GAMM</name>
<keyword evidence="4" id="KW-1185">Reference proteome</keyword>
<dbReference type="RefSeq" id="WP_353302687.1">
    <property type="nucleotide sequence ID" value="NZ_BAABWN010000005.1"/>
</dbReference>
<dbReference type="Gene3D" id="3.30.160.20">
    <property type="match status" value="1"/>
</dbReference>
<dbReference type="NCBIfam" id="TIGR03072">
    <property type="entry name" value="release_prfH"/>
    <property type="match status" value="1"/>
</dbReference>
<comment type="caution">
    <text evidence="3">The sequence shown here is derived from an EMBL/GenBank/DDBJ whole genome shotgun (WGS) entry which is preliminary data.</text>
</comment>
<dbReference type="InterPro" id="IPR017509">
    <property type="entry name" value="PrfH"/>
</dbReference>
<reference evidence="3 4" key="1">
    <citation type="submission" date="2024-04" db="EMBL/GenBank/DDBJ databases">
        <title>Draft genome sequence of Sessilibacter corallicola NBRC 116591.</title>
        <authorList>
            <person name="Miyakawa T."/>
            <person name="Kusuya Y."/>
            <person name="Miura T."/>
        </authorList>
    </citation>
    <scope>NUCLEOTIDE SEQUENCE [LARGE SCALE GENOMIC DNA]</scope>
    <source>
        <strain evidence="3 4">KU-00831-HH</strain>
    </source>
</reference>
<evidence type="ECO:0000259" key="2">
    <source>
        <dbReference type="Pfam" id="PF00472"/>
    </source>
</evidence>
<evidence type="ECO:0000313" key="3">
    <source>
        <dbReference type="EMBL" id="GAA6168022.1"/>
    </source>
</evidence>
<dbReference type="PANTHER" id="PTHR43804">
    <property type="entry name" value="LD18447P"/>
    <property type="match status" value="1"/>
</dbReference>
<evidence type="ECO:0000313" key="4">
    <source>
        <dbReference type="Proteomes" id="UP001465153"/>
    </source>
</evidence>
<dbReference type="EMBL" id="BAABWN010000005">
    <property type="protein sequence ID" value="GAA6168022.1"/>
    <property type="molecule type" value="Genomic_DNA"/>
</dbReference>
<dbReference type="SUPFAM" id="SSF75620">
    <property type="entry name" value="Release factor"/>
    <property type="match status" value="1"/>
</dbReference>
<organism evidence="3 4">
    <name type="scientific">Sessilibacter corallicola</name>
    <dbReference type="NCBI Taxonomy" id="2904075"/>
    <lineage>
        <taxon>Bacteria</taxon>
        <taxon>Pseudomonadati</taxon>
        <taxon>Pseudomonadota</taxon>
        <taxon>Gammaproteobacteria</taxon>
        <taxon>Cellvibrionales</taxon>
        <taxon>Cellvibrionaceae</taxon>
        <taxon>Sessilibacter</taxon>
    </lineage>
</organism>
<dbReference type="InterPro" id="IPR050057">
    <property type="entry name" value="Prokaryotic/Mito_RF"/>
</dbReference>